<reference evidence="1" key="1">
    <citation type="submission" date="2021-01" db="EMBL/GenBank/DDBJ databases">
        <title>Whole genome shotgun sequence of Actinoplanes tereljensis NBRC 105297.</title>
        <authorList>
            <person name="Komaki H."/>
            <person name="Tamura T."/>
        </authorList>
    </citation>
    <scope>NUCLEOTIDE SEQUENCE</scope>
    <source>
        <strain evidence="1">NBRC 105297</strain>
    </source>
</reference>
<organism evidence="1 2">
    <name type="scientific">Paractinoplanes tereljensis</name>
    <dbReference type="NCBI Taxonomy" id="571912"/>
    <lineage>
        <taxon>Bacteria</taxon>
        <taxon>Bacillati</taxon>
        <taxon>Actinomycetota</taxon>
        <taxon>Actinomycetes</taxon>
        <taxon>Micromonosporales</taxon>
        <taxon>Micromonosporaceae</taxon>
        <taxon>Paractinoplanes</taxon>
    </lineage>
</organism>
<protein>
    <recommendedName>
        <fullName evidence="3">DUF4351 domain-containing protein</fullName>
    </recommendedName>
</protein>
<evidence type="ECO:0000313" key="2">
    <source>
        <dbReference type="Proteomes" id="UP000623608"/>
    </source>
</evidence>
<dbReference type="Proteomes" id="UP000623608">
    <property type="component" value="Unassembled WGS sequence"/>
</dbReference>
<name>A0A919TPR5_9ACTN</name>
<proteinExistence type="predicted"/>
<sequence length="88" mass="10216">MIELVETLARRGMDDILEKTSVGRDIARRNREEGREEGHADSMVLLLRLNYGDIDDLQELAHKLVATNHEQHLKWVTDRVPLEQLRSV</sequence>
<evidence type="ECO:0000313" key="1">
    <source>
        <dbReference type="EMBL" id="GIF17496.1"/>
    </source>
</evidence>
<comment type="caution">
    <text evidence="1">The sequence shown here is derived from an EMBL/GenBank/DDBJ whole genome shotgun (WGS) entry which is preliminary data.</text>
</comment>
<gene>
    <name evidence="1" type="ORF">Ate02nite_02260</name>
</gene>
<dbReference type="AlphaFoldDB" id="A0A919TPR5"/>
<dbReference type="RefSeq" id="WP_203797561.1">
    <property type="nucleotide sequence ID" value="NZ_BOMY01000001.1"/>
</dbReference>
<evidence type="ECO:0008006" key="3">
    <source>
        <dbReference type="Google" id="ProtNLM"/>
    </source>
</evidence>
<dbReference type="EMBL" id="BOMY01000001">
    <property type="protein sequence ID" value="GIF17496.1"/>
    <property type="molecule type" value="Genomic_DNA"/>
</dbReference>
<accession>A0A919TPR5</accession>
<keyword evidence="2" id="KW-1185">Reference proteome</keyword>